<feature type="transmembrane region" description="Helical" evidence="3">
    <location>
        <begin position="218"/>
        <end position="241"/>
    </location>
</feature>
<feature type="coiled-coil region" evidence="1">
    <location>
        <begin position="159"/>
        <end position="186"/>
    </location>
</feature>
<protein>
    <submittedName>
        <fullName evidence="4">Uncharacterized protein</fullName>
    </submittedName>
</protein>
<accession>A0ABX4N130</accession>
<gene>
    <name evidence="4" type="ORF">ATK23_2244</name>
</gene>
<feature type="region of interest" description="Disordered" evidence="2">
    <location>
        <begin position="337"/>
        <end position="360"/>
    </location>
</feature>
<proteinExistence type="predicted"/>
<evidence type="ECO:0000313" key="5">
    <source>
        <dbReference type="Proteomes" id="UP000229263"/>
    </source>
</evidence>
<organism evidence="4 5">
    <name type="scientific">Glutamicibacter mysorens</name>
    <dbReference type="NCBI Taxonomy" id="257984"/>
    <lineage>
        <taxon>Bacteria</taxon>
        <taxon>Bacillati</taxon>
        <taxon>Actinomycetota</taxon>
        <taxon>Actinomycetes</taxon>
        <taxon>Micrococcales</taxon>
        <taxon>Micrococcaceae</taxon>
        <taxon>Glutamicibacter</taxon>
    </lineage>
</organism>
<name>A0ABX4N130_9MICC</name>
<keyword evidence="3" id="KW-0812">Transmembrane</keyword>
<evidence type="ECO:0000256" key="1">
    <source>
        <dbReference type="SAM" id="Coils"/>
    </source>
</evidence>
<keyword evidence="3" id="KW-0472">Membrane</keyword>
<evidence type="ECO:0000256" key="2">
    <source>
        <dbReference type="SAM" id="MobiDB-lite"/>
    </source>
</evidence>
<evidence type="ECO:0000313" key="4">
    <source>
        <dbReference type="EMBL" id="PJJ44993.1"/>
    </source>
</evidence>
<dbReference type="Proteomes" id="UP000229263">
    <property type="component" value="Unassembled WGS sequence"/>
</dbReference>
<dbReference type="RefSeq" id="WP_066141883.1">
    <property type="nucleotide sequence ID" value="NZ_PGEY01000001.1"/>
</dbReference>
<keyword evidence="3" id="KW-1133">Transmembrane helix</keyword>
<evidence type="ECO:0000256" key="3">
    <source>
        <dbReference type="SAM" id="Phobius"/>
    </source>
</evidence>
<comment type="caution">
    <text evidence="4">The sequence shown here is derived from an EMBL/GenBank/DDBJ whole genome shotgun (WGS) entry which is preliminary data.</text>
</comment>
<sequence length="461" mass="50130">MTLESPKGTPLQLIDGNPDDLLRSAKDLITSGEEMERSAARLEDISNGTSDLKSEAIAKLRENAGEVFPELRKAAIRYDGTGQALKKYSYALDRVQGAFQMCTAEGGVDSYTTLNALITDIEDAHQSVQTKKSQEDTAEGAVDDADGFLGFSEGTDEEKAEAKSNLTEATAAREEAEEELRELWGKFDGRVSYWEDAYDEAVGEIEDAFKAADNDDKFLSTLGSVLGWIALGVGIAALFITSPVWGPIASAIAVIAAVAVVAIEVIKMVQGDGDWTSLLIAVVGIIPFGRFAGKAFSGLSKAFPSGIKAGSKAGPRNIIKAFSKTRSSTGRGIVRSSIKSGTKRPPKTTIRGNRQTKAKIRRNNRKIEQKYQQSVSGKTKKYLDGFNKEFKGDWKTYVKYISEGSATKHREMAAYILKNPEGMGPQARAWAEKIAKHGNWEDRGNVIVTAPPSLWDLTREK</sequence>
<feature type="transmembrane region" description="Helical" evidence="3">
    <location>
        <begin position="248"/>
        <end position="269"/>
    </location>
</feature>
<keyword evidence="5" id="KW-1185">Reference proteome</keyword>
<feature type="transmembrane region" description="Helical" evidence="3">
    <location>
        <begin position="275"/>
        <end position="293"/>
    </location>
</feature>
<dbReference type="EMBL" id="PGEY01000001">
    <property type="protein sequence ID" value="PJJ44993.1"/>
    <property type="molecule type" value="Genomic_DNA"/>
</dbReference>
<reference evidence="4 5" key="1">
    <citation type="submission" date="2017-11" db="EMBL/GenBank/DDBJ databases">
        <title>Sequencing the genomes of 1000 actinobacteria strains.</title>
        <authorList>
            <person name="Klenk H.-P."/>
        </authorList>
    </citation>
    <scope>NUCLEOTIDE SEQUENCE [LARGE SCALE GENOMIC DNA]</scope>
    <source>
        <strain evidence="4 5">DSM 12798</strain>
    </source>
</reference>
<keyword evidence="1" id="KW-0175">Coiled coil</keyword>